<protein>
    <recommendedName>
        <fullName evidence="5">MYND-type domain-containing protein</fullName>
    </recommendedName>
</protein>
<dbReference type="EMBL" id="ML210166">
    <property type="protein sequence ID" value="TFK27227.1"/>
    <property type="molecule type" value="Genomic_DNA"/>
</dbReference>
<sequence length="496" mass="54776">MPAMIAKSMDQGERVPSLSANLGQACYGCGETKDLSTCSGCRRVAYCGSDRQKRDWGKHKSVCNALRKLEDSGPSESLRIYQLLNSEVVGDPKVVNEFSQRCLREDTAVFEDLLGRPSTMIERNLLGWEPRCSACGLTNRMIRNLEGLSKPVVSATNRLQKCLNHNTAFFCSSEHQALVKNTHTGLIVQTTCGDLTQCEANQQARRDVLITSLHPGMVWAPERVKSRWSSIIGRTWEEEFLSEIARGLGVPAKAEISVSFLRVASQHLSVPMTILSALDQLNGPDLSWTEKNQLRIHVGLLSMDGCGSPSDVHQVIGAAELEMHCAMVFEEILHRLPRVKELEIVLYGPELSRIMAHGHKPLRIEMETCPDCRRKGRKRIHNYIPKAYHQAVADDGSGFQIPDLAAAFNSGASEIDKSLWKQTIDVLIEKAIPSVFASYNSEEAEREAEILKEAGAQLADGLGPCPNPFGSMVLKTEPGRIDGFYSVNGWLAGGFK</sequence>
<dbReference type="Proteomes" id="UP000307440">
    <property type="component" value="Unassembled WGS sequence"/>
</dbReference>
<accession>A0A5C3L325</accession>
<organism evidence="6 7">
    <name type="scientific">Coprinopsis marcescibilis</name>
    <name type="common">Agaric fungus</name>
    <name type="synonym">Psathyrella marcescibilis</name>
    <dbReference type="NCBI Taxonomy" id="230819"/>
    <lineage>
        <taxon>Eukaryota</taxon>
        <taxon>Fungi</taxon>
        <taxon>Dikarya</taxon>
        <taxon>Basidiomycota</taxon>
        <taxon>Agaricomycotina</taxon>
        <taxon>Agaricomycetes</taxon>
        <taxon>Agaricomycetidae</taxon>
        <taxon>Agaricales</taxon>
        <taxon>Agaricineae</taxon>
        <taxon>Psathyrellaceae</taxon>
        <taxon>Coprinopsis</taxon>
    </lineage>
</organism>
<keyword evidence="3" id="KW-0862">Zinc</keyword>
<dbReference type="Pfam" id="PF01753">
    <property type="entry name" value="zf-MYND"/>
    <property type="match status" value="1"/>
</dbReference>
<name>A0A5C3L325_COPMA</name>
<dbReference type="Pfam" id="PF20179">
    <property type="entry name" value="MSS51_C"/>
    <property type="match status" value="1"/>
</dbReference>
<gene>
    <name evidence="6" type="ORF">FA15DRAFT_217835</name>
</gene>
<dbReference type="PANTHER" id="PTHR28069:SF2">
    <property type="entry name" value="GH20023P"/>
    <property type="match status" value="1"/>
</dbReference>
<evidence type="ECO:0000313" key="6">
    <source>
        <dbReference type="EMBL" id="TFK27227.1"/>
    </source>
</evidence>
<reference evidence="6 7" key="1">
    <citation type="journal article" date="2019" name="Nat. Ecol. Evol.">
        <title>Megaphylogeny resolves global patterns of mushroom evolution.</title>
        <authorList>
            <person name="Varga T."/>
            <person name="Krizsan K."/>
            <person name="Foldi C."/>
            <person name="Dima B."/>
            <person name="Sanchez-Garcia M."/>
            <person name="Sanchez-Ramirez S."/>
            <person name="Szollosi G.J."/>
            <person name="Szarkandi J.G."/>
            <person name="Papp V."/>
            <person name="Albert L."/>
            <person name="Andreopoulos W."/>
            <person name="Angelini C."/>
            <person name="Antonin V."/>
            <person name="Barry K.W."/>
            <person name="Bougher N.L."/>
            <person name="Buchanan P."/>
            <person name="Buyck B."/>
            <person name="Bense V."/>
            <person name="Catcheside P."/>
            <person name="Chovatia M."/>
            <person name="Cooper J."/>
            <person name="Damon W."/>
            <person name="Desjardin D."/>
            <person name="Finy P."/>
            <person name="Geml J."/>
            <person name="Haridas S."/>
            <person name="Hughes K."/>
            <person name="Justo A."/>
            <person name="Karasinski D."/>
            <person name="Kautmanova I."/>
            <person name="Kiss B."/>
            <person name="Kocsube S."/>
            <person name="Kotiranta H."/>
            <person name="LaButti K.M."/>
            <person name="Lechner B.E."/>
            <person name="Liimatainen K."/>
            <person name="Lipzen A."/>
            <person name="Lukacs Z."/>
            <person name="Mihaltcheva S."/>
            <person name="Morgado L.N."/>
            <person name="Niskanen T."/>
            <person name="Noordeloos M.E."/>
            <person name="Ohm R.A."/>
            <person name="Ortiz-Santana B."/>
            <person name="Ovrebo C."/>
            <person name="Racz N."/>
            <person name="Riley R."/>
            <person name="Savchenko A."/>
            <person name="Shiryaev A."/>
            <person name="Soop K."/>
            <person name="Spirin V."/>
            <person name="Szebenyi C."/>
            <person name="Tomsovsky M."/>
            <person name="Tulloss R.E."/>
            <person name="Uehling J."/>
            <person name="Grigoriev I.V."/>
            <person name="Vagvolgyi C."/>
            <person name="Papp T."/>
            <person name="Martin F.M."/>
            <person name="Miettinen O."/>
            <person name="Hibbett D.S."/>
            <person name="Nagy L.G."/>
        </authorList>
    </citation>
    <scope>NUCLEOTIDE SEQUENCE [LARGE SCALE GENOMIC DNA]</scope>
    <source>
        <strain evidence="6 7">CBS 121175</strain>
    </source>
</reference>
<dbReference type="InterPro" id="IPR002893">
    <property type="entry name" value="Znf_MYND"/>
</dbReference>
<keyword evidence="2 4" id="KW-0863">Zinc-finger</keyword>
<dbReference type="Gene3D" id="6.10.140.2220">
    <property type="match status" value="1"/>
</dbReference>
<evidence type="ECO:0000256" key="4">
    <source>
        <dbReference type="PROSITE-ProRule" id="PRU00134"/>
    </source>
</evidence>
<dbReference type="PANTHER" id="PTHR28069">
    <property type="entry name" value="GH20023P"/>
    <property type="match status" value="1"/>
</dbReference>
<dbReference type="OrthoDB" id="432970at2759"/>
<dbReference type="AlphaFoldDB" id="A0A5C3L325"/>
<dbReference type="PROSITE" id="PS51257">
    <property type="entry name" value="PROKAR_LIPOPROTEIN"/>
    <property type="match status" value="1"/>
</dbReference>
<dbReference type="PROSITE" id="PS50865">
    <property type="entry name" value="ZF_MYND_2"/>
    <property type="match status" value="1"/>
</dbReference>
<feature type="domain" description="MYND-type" evidence="5">
    <location>
        <begin position="26"/>
        <end position="63"/>
    </location>
</feature>
<keyword evidence="1" id="KW-0479">Metal-binding</keyword>
<dbReference type="SUPFAM" id="SSF144232">
    <property type="entry name" value="HIT/MYND zinc finger-like"/>
    <property type="match status" value="1"/>
</dbReference>
<evidence type="ECO:0000256" key="2">
    <source>
        <dbReference type="ARBA" id="ARBA00022771"/>
    </source>
</evidence>
<dbReference type="InterPro" id="IPR046824">
    <property type="entry name" value="Mss51-like_C"/>
</dbReference>
<proteinExistence type="predicted"/>
<evidence type="ECO:0000313" key="7">
    <source>
        <dbReference type="Proteomes" id="UP000307440"/>
    </source>
</evidence>
<evidence type="ECO:0000259" key="5">
    <source>
        <dbReference type="PROSITE" id="PS50865"/>
    </source>
</evidence>
<keyword evidence="7" id="KW-1185">Reference proteome</keyword>
<evidence type="ECO:0000256" key="1">
    <source>
        <dbReference type="ARBA" id="ARBA00022723"/>
    </source>
</evidence>
<evidence type="ECO:0000256" key="3">
    <source>
        <dbReference type="ARBA" id="ARBA00022833"/>
    </source>
</evidence>
<dbReference type="STRING" id="230819.A0A5C3L325"/>
<dbReference type="GO" id="GO:0008270">
    <property type="term" value="F:zinc ion binding"/>
    <property type="evidence" value="ECO:0007669"/>
    <property type="project" value="UniProtKB-KW"/>
</dbReference>